<dbReference type="GeneID" id="18243774"/>
<gene>
    <name evidence="4" type="ORF">BATDEDRAFT_90170</name>
</gene>
<accession>F4P7C3</accession>
<organism evidence="4 5">
    <name type="scientific">Batrachochytrium dendrobatidis (strain JAM81 / FGSC 10211)</name>
    <name type="common">Frog chytrid fungus</name>
    <dbReference type="NCBI Taxonomy" id="684364"/>
    <lineage>
        <taxon>Eukaryota</taxon>
        <taxon>Fungi</taxon>
        <taxon>Fungi incertae sedis</taxon>
        <taxon>Chytridiomycota</taxon>
        <taxon>Chytridiomycota incertae sedis</taxon>
        <taxon>Chytridiomycetes</taxon>
        <taxon>Rhizophydiales</taxon>
        <taxon>Rhizophydiales incertae sedis</taxon>
        <taxon>Batrachochytrium</taxon>
    </lineage>
</organism>
<dbReference type="InterPro" id="IPR026939">
    <property type="entry name" value="ZNF706/At2g23090_sf"/>
</dbReference>
<evidence type="ECO:0000256" key="1">
    <source>
        <dbReference type="SAM" id="MobiDB-lite"/>
    </source>
</evidence>
<feature type="domain" description="Small EDRK-rich factor-like N-terminal" evidence="2">
    <location>
        <begin position="1"/>
        <end position="33"/>
    </location>
</feature>
<dbReference type="SUPFAM" id="SSF118359">
    <property type="entry name" value="Expressed protein At2g23090/F21P24.15"/>
    <property type="match status" value="1"/>
</dbReference>
<dbReference type="Proteomes" id="UP000007241">
    <property type="component" value="Unassembled WGS sequence"/>
</dbReference>
<feature type="domain" description="At2g23090-like zinc-binding" evidence="3">
    <location>
        <begin position="35"/>
        <end position="71"/>
    </location>
</feature>
<evidence type="ECO:0000313" key="5">
    <source>
        <dbReference type="Proteomes" id="UP000007241"/>
    </source>
</evidence>
<dbReference type="AlphaFoldDB" id="F4P7C3"/>
<evidence type="ECO:0000259" key="2">
    <source>
        <dbReference type="Pfam" id="PF04419"/>
    </source>
</evidence>
<name>F4P7C3_BATDJ</name>
<evidence type="ECO:0000259" key="3">
    <source>
        <dbReference type="Pfam" id="PF12907"/>
    </source>
</evidence>
<dbReference type="Pfam" id="PF12907">
    <property type="entry name" value="zf-met2"/>
    <property type="match status" value="1"/>
</dbReference>
<proteinExistence type="predicted"/>
<dbReference type="Pfam" id="PF04419">
    <property type="entry name" value="SERF-like_N"/>
    <property type="match status" value="1"/>
</dbReference>
<dbReference type="RefSeq" id="XP_006680569.1">
    <property type="nucleotide sequence ID" value="XM_006680506.1"/>
</dbReference>
<dbReference type="HOGENOM" id="CLU_181109_1_0_1"/>
<dbReference type="InParanoid" id="F4P7C3"/>
<feature type="compositionally biased region" description="Basic and acidic residues" evidence="1">
    <location>
        <begin position="9"/>
        <end position="20"/>
    </location>
</feature>
<evidence type="ECO:0000313" key="4">
    <source>
        <dbReference type="EMBL" id="EGF79084.1"/>
    </source>
</evidence>
<dbReference type="Gene3D" id="4.10.1050.10">
    <property type="entry name" value="At2g23090-like"/>
    <property type="match status" value="1"/>
</dbReference>
<dbReference type="PANTHER" id="PTHR33788">
    <property type="entry name" value="OS07G0114300 PROTEIN"/>
    <property type="match status" value="1"/>
</dbReference>
<reference evidence="4 5" key="1">
    <citation type="submission" date="2009-12" db="EMBL/GenBank/DDBJ databases">
        <title>The draft genome of Batrachochytrium dendrobatidis.</title>
        <authorList>
            <consortium name="US DOE Joint Genome Institute (JGI-PGF)"/>
            <person name="Kuo A."/>
            <person name="Salamov A."/>
            <person name="Schmutz J."/>
            <person name="Lucas S."/>
            <person name="Pitluck S."/>
            <person name="Rosenblum E."/>
            <person name="Stajich J."/>
            <person name="Eisen M."/>
            <person name="Grigoriev I.V."/>
        </authorList>
    </citation>
    <scope>NUCLEOTIDE SEQUENCE [LARGE SCALE GENOMIC DNA]</scope>
    <source>
        <strain evidence="5">JAM81 / FGSC 10211</strain>
    </source>
</reference>
<dbReference type="PANTHER" id="PTHR33788:SF1">
    <property type="entry name" value="ZINC-BINDING PROTEIN"/>
    <property type="match status" value="1"/>
</dbReference>
<protein>
    <submittedName>
        <fullName evidence="4">Uncharacterized protein</fullName>
    </submittedName>
</protein>
<sequence length="74" mass="8213">MGNGAKAAMRRDRSEKDAKGGKSQLKTNQAAMNIICSICRQTFLQTIKRKALEEHVAGKHAGKDFKLCFPNFTD</sequence>
<dbReference type="InterPro" id="IPR039438">
    <property type="entry name" value="At2g23090-like_Znf"/>
</dbReference>
<keyword evidence="5" id="KW-1185">Reference proteome</keyword>
<feature type="region of interest" description="Disordered" evidence="1">
    <location>
        <begin position="1"/>
        <end position="26"/>
    </location>
</feature>
<dbReference type="EMBL" id="GL882887">
    <property type="protein sequence ID" value="EGF79084.1"/>
    <property type="molecule type" value="Genomic_DNA"/>
</dbReference>
<dbReference type="InterPro" id="IPR007513">
    <property type="entry name" value="SERF-like_N"/>
</dbReference>
<dbReference type="InterPro" id="IPR039713">
    <property type="entry name" value="At2g23090-like"/>
</dbReference>
<dbReference type="OMA" id="VICKVCY"/>
<dbReference type="OrthoDB" id="370932at2759"/>